<proteinExistence type="inferred from homology"/>
<comment type="similarity">
    <text evidence="1">Belongs to the NAD(P)-dependent epimerase/dehydratase family.</text>
</comment>
<evidence type="ECO:0000313" key="4">
    <source>
        <dbReference type="Proteomes" id="UP000176253"/>
    </source>
</evidence>
<dbReference type="Gene3D" id="3.40.50.720">
    <property type="entry name" value="NAD(P)-binding Rossmann-like Domain"/>
    <property type="match status" value="1"/>
</dbReference>
<gene>
    <name evidence="3" type="ORF">A3D78_00785</name>
</gene>
<dbReference type="InterPro" id="IPR036291">
    <property type="entry name" value="NAD(P)-bd_dom_sf"/>
</dbReference>
<organism evidence="3 4">
    <name type="scientific">Candidatus Gottesmanbacteria bacterium RIFCSPHIGHO2_02_FULL_39_14</name>
    <dbReference type="NCBI Taxonomy" id="1798383"/>
    <lineage>
        <taxon>Bacteria</taxon>
        <taxon>Candidatus Gottesmaniibacteriota</taxon>
    </lineage>
</organism>
<sequence>MVKKSEAKAKSRLNRNKDKFYAGKKVLITGGLGFIGSTLALRLLDQGADVVVVDALIPGYGGNRFNIHPHASEIKVVIADIRDEKQMDRLVGNHKIIFNLAGTLSHVDSMTDPMTDLEINCRAQLSLLESVRKYNPQVRIIYAGTRNQYGKAQYLPVDENHPQEPTDINGINSGAAEKYHLMYFKVYGIKAISLRMTNTYGPRHQMRHARQGVLNYFIRQIINGETVKLFGNGKQIRDVNYIDDVVEALYLTGKSNNGWGEAYNLGGTPVSLKDFINLAIKIYGRGKIKEVSFPPDRQKIEIGDYIASWKKIHQTFRWQPKVNLEEGIRHSFDYYTRYKKYYW</sequence>
<dbReference type="SUPFAM" id="SSF51735">
    <property type="entry name" value="NAD(P)-binding Rossmann-fold domains"/>
    <property type="match status" value="1"/>
</dbReference>
<dbReference type="InterPro" id="IPR001509">
    <property type="entry name" value="Epimerase_deHydtase"/>
</dbReference>
<name>A0A1F6A263_9BACT</name>
<evidence type="ECO:0000256" key="1">
    <source>
        <dbReference type="ARBA" id="ARBA00007637"/>
    </source>
</evidence>
<dbReference type="Proteomes" id="UP000176253">
    <property type="component" value="Unassembled WGS sequence"/>
</dbReference>
<protein>
    <submittedName>
        <fullName evidence="3">NAD-dependent epimerase</fullName>
    </submittedName>
</protein>
<feature type="domain" description="NAD-dependent epimerase/dehydratase" evidence="2">
    <location>
        <begin position="26"/>
        <end position="266"/>
    </location>
</feature>
<dbReference type="AlphaFoldDB" id="A0A1F6A263"/>
<accession>A0A1F6A263</accession>
<dbReference type="EMBL" id="MFJM01000016">
    <property type="protein sequence ID" value="OGG18417.1"/>
    <property type="molecule type" value="Genomic_DNA"/>
</dbReference>
<evidence type="ECO:0000313" key="3">
    <source>
        <dbReference type="EMBL" id="OGG18417.1"/>
    </source>
</evidence>
<comment type="caution">
    <text evidence="3">The sequence shown here is derived from an EMBL/GenBank/DDBJ whole genome shotgun (WGS) entry which is preliminary data.</text>
</comment>
<dbReference type="Pfam" id="PF01370">
    <property type="entry name" value="Epimerase"/>
    <property type="match status" value="1"/>
</dbReference>
<reference evidence="3 4" key="1">
    <citation type="journal article" date="2016" name="Nat. Commun.">
        <title>Thousands of microbial genomes shed light on interconnected biogeochemical processes in an aquifer system.</title>
        <authorList>
            <person name="Anantharaman K."/>
            <person name="Brown C.T."/>
            <person name="Hug L.A."/>
            <person name="Sharon I."/>
            <person name="Castelle C.J."/>
            <person name="Probst A.J."/>
            <person name="Thomas B.C."/>
            <person name="Singh A."/>
            <person name="Wilkins M.J."/>
            <person name="Karaoz U."/>
            <person name="Brodie E.L."/>
            <person name="Williams K.H."/>
            <person name="Hubbard S.S."/>
            <person name="Banfield J.F."/>
        </authorList>
    </citation>
    <scope>NUCLEOTIDE SEQUENCE [LARGE SCALE GENOMIC DNA]</scope>
</reference>
<dbReference type="STRING" id="1798383.A3D78_00785"/>
<evidence type="ECO:0000259" key="2">
    <source>
        <dbReference type="Pfam" id="PF01370"/>
    </source>
</evidence>
<dbReference type="PANTHER" id="PTHR43000">
    <property type="entry name" value="DTDP-D-GLUCOSE 4,6-DEHYDRATASE-RELATED"/>
    <property type="match status" value="1"/>
</dbReference>